<evidence type="ECO:0000313" key="2">
    <source>
        <dbReference type="EMBL" id="KAJ1190735.1"/>
    </source>
</evidence>
<keyword evidence="3" id="KW-1185">Reference proteome</keyword>
<gene>
    <name evidence="2" type="ORF">NDU88_000057</name>
</gene>
<organism evidence="2 3">
    <name type="scientific">Pleurodeles waltl</name>
    <name type="common">Iberian ribbed newt</name>
    <dbReference type="NCBI Taxonomy" id="8319"/>
    <lineage>
        <taxon>Eukaryota</taxon>
        <taxon>Metazoa</taxon>
        <taxon>Chordata</taxon>
        <taxon>Craniata</taxon>
        <taxon>Vertebrata</taxon>
        <taxon>Euteleostomi</taxon>
        <taxon>Amphibia</taxon>
        <taxon>Batrachia</taxon>
        <taxon>Caudata</taxon>
        <taxon>Salamandroidea</taxon>
        <taxon>Salamandridae</taxon>
        <taxon>Pleurodelinae</taxon>
        <taxon>Pleurodeles</taxon>
    </lineage>
</organism>
<dbReference type="AlphaFoldDB" id="A0AAV7UNW6"/>
<feature type="non-terminal residue" evidence="2">
    <location>
        <position position="160"/>
    </location>
</feature>
<accession>A0AAV7UNW6</accession>
<feature type="compositionally biased region" description="Basic and acidic residues" evidence="1">
    <location>
        <begin position="20"/>
        <end position="29"/>
    </location>
</feature>
<protein>
    <submittedName>
        <fullName evidence="2">Uncharacterized protein</fullName>
    </submittedName>
</protein>
<dbReference type="Proteomes" id="UP001066276">
    <property type="component" value="Chromosome 2_2"/>
</dbReference>
<evidence type="ECO:0000313" key="3">
    <source>
        <dbReference type="Proteomes" id="UP001066276"/>
    </source>
</evidence>
<feature type="non-terminal residue" evidence="2">
    <location>
        <position position="1"/>
    </location>
</feature>
<feature type="region of interest" description="Disordered" evidence="1">
    <location>
        <begin position="20"/>
        <end position="42"/>
    </location>
</feature>
<dbReference type="EMBL" id="JANPWB010000004">
    <property type="protein sequence ID" value="KAJ1190735.1"/>
    <property type="molecule type" value="Genomic_DNA"/>
</dbReference>
<name>A0AAV7UNW6_PLEWA</name>
<proteinExistence type="predicted"/>
<evidence type="ECO:0000256" key="1">
    <source>
        <dbReference type="SAM" id="MobiDB-lite"/>
    </source>
</evidence>
<sequence length="160" mass="18106">DLSDKKSEREGWLERRAEEYVEPKKDSQRSSDVIVKKHEKLPQQTPQLKTKVVAGISAKHGAHIENGTAEQDLASDFARQCDRSHNSSSEGAAVLPRWVFYYTCHCCGSEGYTSIYRLNSKRWSSSPRKYCSEKRIKPIIPCTSSRLGIQGIRTVILPPL</sequence>
<comment type="caution">
    <text evidence="2">The sequence shown here is derived from an EMBL/GenBank/DDBJ whole genome shotgun (WGS) entry which is preliminary data.</text>
</comment>
<reference evidence="2" key="1">
    <citation type="journal article" date="2022" name="bioRxiv">
        <title>Sequencing and chromosome-scale assembly of the giantPleurodeles waltlgenome.</title>
        <authorList>
            <person name="Brown T."/>
            <person name="Elewa A."/>
            <person name="Iarovenko S."/>
            <person name="Subramanian E."/>
            <person name="Araus A.J."/>
            <person name="Petzold A."/>
            <person name="Susuki M."/>
            <person name="Suzuki K.-i.T."/>
            <person name="Hayashi T."/>
            <person name="Toyoda A."/>
            <person name="Oliveira C."/>
            <person name="Osipova E."/>
            <person name="Leigh N.D."/>
            <person name="Simon A."/>
            <person name="Yun M.H."/>
        </authorList>
    </citation>
    <scope>NUCLEOTIDE SEQUENCE</scope>
    <source>
        <strain evidence="2">20211129_DDA</strain>
        <tissue evidence="2">Liver</tissue>
    </source>
</reference>